<gene>
    <name evidence="1" type="ordered locus">Celal_2548</name>
</gene>
<protein>
    <submittedName>
        <fullName evidence="1">Uncharacterized protein</fullName>
    </submittedName>
</protein>
<evidence type="ECO:0000313" key="1">
    <source>
        <dbReference type="EMBL" id="ADV49835.1"/>
    </source>
</evidence>
<dbReference type="Proteomes" id="UP000008634">
    <property type="component" value="Chromosome"/>
</dbReference>
<dbReference type="STRING" id="688270.Celal_2548"/>
<organism evidence="1 2">
    <name type="scientific">Cellulophaga algicola (strain DSM 14237 / IC166 / ACAM 630)</name>
    <dbReference type="NCBI Taxonomy" id="688270"/>
    <lineage>
        <taxon>Bacteria</taxon>
        <taxon>Pseudomonadati</taxon>
        <taxon>Bacteroidota</taxon>
        <taxon>Flavobacteriia</taxon>
        <taxon>Flavobacteriales</taxon>
        <taxon>Flavobacteriaceae</taxon>
        <taxon>Cellulophaga</taxon>
    </lineage>
</organism>
<dbReference type="RefSeq" id="WP_013551307.1">
    <property type="nucleotide sequence ID" value="NC_014934.1"/>
</dbReference>
<dbReference type="AlphaFoldDB" id="E6X9R5"/>
<sequence length="76" mass="9173">MAFTSEKIKAKYGYVLDQKFSDYSHDTFHKPTLSFDIKKRHSLNEINTNYWFSKKEFELIKEKYLLSSKEKTIDIE</sequence>
<dbReference type="KEGG" id="cao:Celal_2548"/>
<proteinExistence type="predicted"/>
<keyword evidence="2" id="KW-1185">Reference proteome</keyword>
<dbReference type="HOGENOM" id="CLU_2647875_0_0_10"/>
<name>E6X9R5_CELAD</name>
<accession>E6X9R5</accession>
<reference evidence="1 2" key="1">
    <citation type="journal article" date="2010" name="Stand. Genomic Sci.">
        <title>Complete genome sequence of Cellulophaga algicola type strain (IC166).</title>
        <authorList>
            <person name="Abt B."/>
            <person name="Lu M."/>
            <person name="Misra M."/>
            <person name="Han C."/>
            <person name="Nolan M."/>
            <person name="Lucas S."/>
            <person name="Hammon N."/>
            <person name="Deshpande S."/>
            <person name="Cheng J.F."/>
            <person name="Tapia R."/>
            <person name="Goodwin L."/>
            <person name="Pitluck S."/>
            <person name="Liolios K."/>
            <person name="Pagani I."/>
            <person name="Ivanova N."/>
            <person name="Mavromatis K."/>
            <person name="Ovchinikova G."/>
            <person name="Pati A."/>
            <person name="Chen A."/>
            <person name="Palaniappan K."/>
            <person name="Land M."/>
            <person name="Hauser L."/>
            <person name="Chang Y.J."/>
            <person name="Jeffries C.D."/>
            <person name="Detter J.C."/>
            <person name="Brambilla E."/>
            <person name="Rohde M."/>
            <person name="Tindall B.J."/>
            <person name="Goker M."/>
            <person name="Woyke T."/>
            <person name="Bristow J."/>
            <person name="Eisen J.A."/>
            <person name="Markowitz V."/>
            <person name="Hugenholtz P."/>
            <person name="Kyrpides N.C."/>
            <person name="Klenk H.P."/>
            <person name="Lapidus A."/>
        </authorList>
    </citation>
    <scope>NUCLEOTIDE SEQUENCE [LARGE SCALE GENOMIC DNA]</scope>
    <source>
        <strain evidence="2">DSM 14237 / IC166 / ACAM 630</strain>
    </source>
</reference>
<evidence type="ECO:0000313" key="2">
    <source>
        <dbReference type="Proteomes" id="UP000008634"/>
    </source>
</evidence>
<dbReference type="EMBL" id="CP002453">
    <property type="protein sequence ID" value="ADV49835.1"/>
    <property type="molecule type" value="Genomic_DNA"/>
</dbReference>